<dbReference type="Proteomes" id="UP000648239">
    <property type="component" value="Unassembled WGS sequence"/>
</dbReference>
<evidence type="ECO:0000313" key="5">
    <source>
        <dbReference type="Proteomes" id="UP000648239"/>
    </source>
</evidence>
<evidence type="ECO:0000256" key="3">
    <source>
        <dbReference type="ARBA" id="ARBA00023002"/>
    </source>
</evidence>
<dbReference type="CDD" id="cd04730">
    <property type="entry name" value="NPD_like"/>
    <property type="match status" value="1"/>
</dbReference>
<dbReference type="Gene3D" id="3.20.20.70">
    <property type="entry name" value="Aldolase class I"/>
    <property type="match status" value="1"/>
</dbReference>
<dbReference type="GO" id="GO:0018580">
    <property type="term" value="F:nitronate monooxygenase activity"/>
    <property type="evidence" value="ECO:0007669"/>
    <property type="project" value="InterPro"/>
</dbReference>
<keyword evidence="1" id="KW-0285">Flavoprotein</keyword>
<dbReference type="AlphaFoldDB" id="A0A8J6YAA9"/>
<dbReference type="EMBL" id="JACXWD010000118">
    <property type="protein sequence ID" value="MBD3869581.1"/>
    <property type="molecule type" value="Genomic_DNA"/>
</dbReference>
<reference evidence="4 5" key="1">
    <citation type="submission" date="2020-08" db="EMBL/GenBank/DDBJ databases">
        <title>Acidobacteriota in marine sediments use diverse sulfur dissimilation pathways.</title>
        <authorList>
            <person name="Wasmund K."/>
        </authorList>
    </citation>
    <scope>NUCLEOTIDE SEQUENCE [LARGE SCALE GENOMIC DNA]</scope>
    <source>
        <strain evidence="4">MAG AM4</strain>
    </source>
</reference>
<dbReference type="PANTHER" id="PTHR32332">
    <property type="entry name" value="2-NITROPROPANE DIOXYGENASE"/>
    <property type="match status" value="1"/>
</dbReference>
<keyword evidence="4" id="KW-0503">Monooxygenase</keyword>
<dbReference type="SUPFAM" id="SSF51412">
    <property type="entry name" value="Inosine monophosphate dehydrogenase (IMPDH)"/>
    <property type="match status" value="1"/>
</dbReference>
<organism evidence="4 5">
    <name type="scientific">Candidatus Polarisedimenticola svalbardensis</name>
    <dbReference type="NCBI Taxonomy" id="2886004"/>
    <lineage>
        <taxon>Bacteria</taxon>
        <taxon>Pseudomonadati</taxon>
        <taxon>Acidobacteriota</taxon>
        <taxon>Candidatus Polarisedimenticolia</taxon>
        <taxon>Candidatus Polarisedimenticolales</taxon>
        <taxon>Candidatus Polarisedimenticolaceae</taxon>
        <taxon>Candidatus Polarisedimenticola</taxon>
    </lineage>
</organism>
<gene>
    <name evidence="4" type="ORF">IFK94_15785</name>
</gene>
<keyword evidence="2" id="KW-0288">FMN</keyword>
<proteinExistence type="predicted"/>
<sequence length="328" mass="35941">METALTRHAGIRVPLICGAMYPCSNPELVAAASEAGGLGVIQPITLVYVNGLDFREGLRKIKSLTDKPLGFNAIVEKGSGAYTGRMEQWIDIALEEGVRFFITALGKPDWVVKQVHGAGGFVYHDVTERKWAQKALESGVDGLIAVNRRAGGHAGRRSPSELMEELQDLSVPVVCAGGIGDERRFREAIDLGYAGVQMGTRFIASAECSAHDDYKRAIVQAVADDIVLTDKLSGVPCSVIRTPYVDRVGTTAGPLSRRLLRWKKTRHWMRLFYTLMSARQLKQANLRGLSYKDFFQAGKSVDGIRRVEPAGDIIRRFEAALPSPVTPD</sequence>
<protein>
    <submittedName>
        <fullName evidence="4">Nitronate monooxygenase</fullName>
    </submittedName>
</protein>
<evidence type="ECO:0000256" key="2">
    <source>
        <dbReference type="ARBA" id="ARBA00022643"/>
    </source>
</evidence>
<dbReference type="InterPro" id="IPR004136">
    <property type="entry name" value="NMO"/>
</dbReference>
<evidence type="ECO:0000256" key="1">
    <source>
        <dbReference type="ARBA" id="ARBA00022630"/>
    </source>
</evidence>
<evidence type="ECO:0000313" key="4">
    <source>
        <dbReference type="EMBL" id="MBD3869581.1"/>
    </source>
</evidence>
<name>A0A8J6YAA9_9BACT</name>
<keyword evidence="3" id="KW-0560">Oxidoreductase</keyword>
<dbReference type="Pfam" id="PF03060">
    <property type="entry name" value="NMO"/>
    <property type="match status" value="1"/>
</dbReference>
<dbReference type="InterPro" id="IPR013785">
    <property type="entry name" value="Aldolase_TIM"/>
</dbReference>
<comment type="caution">
    <text evidence="4">The sequence shown here is derived from an EMBL/GenBank/DDBJ whole genome shotgun (WGS) entry which is preliminary data.</text>
</comment>
<accession>A0A8J6YAA9</accession>